<organism evidence="1 2">
    <name type="scientific">Streptomyces finlayi</name>
    <dbReference type="NCBI Taxonomy" id="67296"/>
    <lineage>
        <taxon>Bacteria</taxon>
        <taxon>Bacillati</taxon>
        <taxon>Actinomycetota</taxon>
        <taxon>Actinomycetes</taxon>
        <taxon>Kitasatosporales</taxon>
        <taxon>Streptomycetaceae</taxon>
        <taxon>Streptomyces</taxon>
    </lineage>
</organism>
<gene>
    <name evidence="1" type="ORF">GCM10010334_24230</name>
</gene>
<comment type="caution">
    <text evidence="1">The sequence shown here is derived from an EMBL/GenBank/DDBJ whole genome shotgun (WGS) entry which is preliminary data.</text>
</comment>
<name>A0A918WWJ2_9ACTN</name>
<evidence type="ECO:0000313" key="1">
    <source>
        <dbReference type="EMBL" id="GHC90325.1"/>
    </source>
</evidence>
<reference evidence="1" key="1">
    <citation type="journal article" date="2014" name="Int. J. Syst. Evol. Microbiol.">
        <title>Complete genome sequence of Corynebacterium casei LMG S-19264T (=DSM 44701T), isolated from a smear-ripened cheese.</title>
        <authorList>
            <consortium name="US DOE Joint Genome Institute (JGI-PGF)"/>
            <person name="Walter F."/>
            <person name="Albersmeier A."/>
            <person name="Kalinowski J."/>
            <person name="Ruckert C."/>
        </authorList>
    </citation>
    <scope>NUCLEOTIDE SEQUENCE</scope>
    <source>
        <strain evidence="1">JCM 4637</strain>
    </source>
</reference>
<proteinExistence type="predicted"/>
<evidence type="ECO:0000313" key="2">
    <source>
        <dbReference type="Proteomes" id="UP000638353"/>
    </source>
</evidence>
<evidence type="ECO:0008006" key="3">
    <source>
        <dbReference type="Google" id="ProtNLM"/>
    </source>
</evidence>
<protein>
    <recommendedName>
        <fullName evidence="3">DUF3995 domain-containing protein</fullName>
    </recommendedName>
</protein>
<reference evidence="1" key="2">
    <citation type="submission" date="2020-09" db="EMBL/GenBank/DDBJ databases">
        <authorList>
            <person name="Sun Q."/>
            <person name="Ohkuma M."/>
        </authorList>
    </citation>
    <scope>NUCLEOTIDE SEQUENCE</scope>
    <source>
        <strain evidence="1">JCM 4637</strain>
    </source>
</reference>
<accession>A0A918WWJ2</accession>
<dbReference type="EMBL" id="BMVC01000004">
    <property type="protein sequence ID" value="GHC90325.1"/>
    <property type="molecule type" value="Genomic_DNA"/>
</dbReference>
<dbReference type="RefSeq" id="WP_189823562.1">
    <property type="nucleotide sequence ID" value="NZ_BMVC01000004.1"/>
</dbReference>
<dbReference type="AlphaFoldDB" id="A0A918WWJ2"/>
<dbReference type="Proteomes" id="UP000638353">
    <property type="component" value="Unassembled WGS sequence"/>
</dbReference>
<sequence>MSARLVRTVVPATLAGALLARGVGGYALNRGSTEGFRKWNSALYSPLRLGLAALAGTVAVSATRRACGRG</sequence>